<sequence>MADRLSLDDLRREFDTQVSDLRKEINTLAKAMSEHGSDTWGRTRSAMFEAADRTGDTLREARAQAQRVSHAARENPKTAATLLSSAGVVSFLLGFALANALRSEDRRF</sequence>
<feature type="transmembrane region" description="Helical" evidence="1">
    <location>
        <begin position="79"/>
        <end position="101"/>
    </location>
</feature>
<evidence type="ECO:0000256" key="1">
    <source>
        <dbReference type="SAM" id="Phobius"/>
    </source>
</evidence>
<dbReference type="Proteomes" id="UP000237682">
    <property type="component" value="Unassembled WGS sequence"/>
</dbReference>
<gene>
    <name evidence="2" type="ORF">C5L14_00185</name>
</gene>
<dbReference type="RefSeq" id="WP_105860019.1">
    <property type="nucleotide sequence ID" value="NZ_PUEJ01000001.1"/>
</dbReference>
<evidence type="ECO:0008006" key="4">
    <source>
        <dbReference type="Google" id="ProtNLM"/>
    </source>
</evidence>
<keyword evidence="3" id="KW-1185">Reference proteome</keyword>
<keyword evidence="1" id="KW-0472">Membrane</keyword>
<keyword evidence="1" id="KW-0812">Transmembrane</keyword>
<dbReference type="EMBL" id="PUEJ01000001">
    <property type="protein sequence ID" value="PRH89052.1"/>
    <property type="molecule type" value="Genomic_DNA"/>
</dbReference>
<reference evidence="2 3" key="1">
    <citation type="submission" date="2018-02" db="EMBL/GenBank/DDBJ databases">
        <title>Whole genome sequencing of endophytic bacterium.</title>
        <authorList>
            <person name="Eedara R."/>
            <person name="Podile A.R."/>
        </authorList>
    </citation>
    <scope>NUCLEOTIDE SEQUENCE [LARGE SCALE GENOMIC DNA]</scope>
    <source>
        <strain evidence="2 3">RP1T</strain>
    </source>
</reference>
<protein>
    <recommendedName>
        <fullName evidence="4">DUF883 domain-containing protein</fullName>
    </recommendedName>
</protein>
<evidence type="ECO:0000313" key="3">
    <source>
        <dbReference type="Proteomes" id="UP000237682"/>
    </source>
</evidence>
<accession>A0A2S9QIA7</accession>
<proteinExistence type="predicted"/>
<dbReference type="AlphaFoldDB" id="A0A2S9QIA7"/>
<keyword evidence="1" id="KW-1133">Transmembrane helix</keyword>
<comment type="caution">
    <text evidence="2">The sequence shown here is derived from an EMBL/GenBank/DDBJ whole genome shotgun (WGS) entry which is preliminary data.</text>
</comment>
<organism evidence="2 3">
    <name type="scientific">Labrys okinawensis</name>
    <dbReference type="NCBI Taxonomy" id="346911"/>
    <lineage>
        <taxon>Bacteria</taxon>
        <taxon>Pseudomonadati</taxon>
        <taxon>Pseudomonadota</taxon>
        <taxon>Alphaproteobacteria</taxon>
        <taxon>Hyphomicrobiales</taxon>
        <taxon>Xanthobacteraceae</taxon>
        <taxon>Labrys</taxon>
    </lineage>
</organism>
<dbReference type="OrthoDB" id="8455191at2"/>
<name>A0A2S9QIA7_9HYPH</name>
<evidence type="ECO:0000313" key="2">
    <source>
        <dbReference type="EMBL" id="PRH89052.1"/>
    </source>
</evidence>